<accession>A0AAV4PIA1</accession>
<dbReference type="AlphaFoldDB" id="A0AAV4PIA1"/>
<sequence length="131" mass="15034">MFPKGLSSETDEISIMPESMVVKNSNVEICHKTIYKIPVNSVLHSKNFETDKKGSRNDGDIDDVALKNTIENIVEQLDKEPYLFERTLNTNSKFNSFKELQIPLKDIGEISLENTIQNIVNELDKEKKFEN</sequence>
<name>A0AAV4PIA1_CAEEX</name>
<comment type="caution">
    <text evidence="1">The sequence shown here is derived from an EMBL/GenBank/DDBJ whole genome shotgun (WGS) entry which is preliminary data.</text>
</comment>
<gene>
    <name evidence="1" type="ORF">CEXT_211851</name>
</gene>
<organism evidence="1 2">
    <name type="scientific">Caerostris extrusa</name>
    <name type="common">Bark spider</name>
    <name type="synonym">Caerostris bankana</name>
    <dbReference type="NCBI Taxonomy" id="172846"/>
    <lineage>
        <taxon>Eukaryota</taxon>
        <taxon>Metazoa</taxon>
        <taxon>Ecdysozoa</taxon>
        <taxon>Arthropoda</taxon>
        <taxon>Chelicerata</taxon>
        <taxon>Arachnida</taxon>
        <taxon>Araneae</taxon>
        <taxon>Araneomorphae</taxon>
        <taxon>Entelegynae</taxon>
        <taxon>Araneoidea</taxon>
        <taxon>Araneidae</taxon>
        <taxon>Caerostris</taxon>
    </lineage>
</organism>
<evidence type="ECO:0000313" key="1">
    <source>
        <dbReference type="EMBL" id="GIX97232.1"/>
    </source>
</evidence>
<reference evidence="1 2" key="1">
    <citation type="submission" date="2021-06" db="EMBL/GenBank/DDBJ databases">
        <title>Caerostris extrusa draft genome.</title>
        <authorList>
            <person name="Kono N."/>
            <person name="Arakawa K."/>
        </authorList>
    </citation>
    <scope>NUCLEOTIDE SEQUENCE [LARGE SCALE GENOMIC DNA]</scope>
</reference>
<dbReference type="Proteomes" id="UP001054945">
    <property type="component" value="Unassembled WGS sequence"/>
</dbReference>
<evidence type="ECO:0000313" key="2">
    <source>
        <dbReference type="Proteomes" id="UP001054945"/>
    </source>
</evidence>
<dbReference type="EMBL" id="BPLR01004754">
    <property type="protein sequence ID" value="GIX97232.1"/>
    <property type="molecule type" value="Genomic_DNA"/>
</dbReference>
<proteinExistence type="predicted"/>
<protein>
    <submittedName>
        <fullName evidence="1">Uncharacterized protein</fullName>
    </submittedName>
</protein>
<keyword evidence="2" id="KW-1185">Reference proteome</keyword>